<dbReference type="eggNOG" id="COG1618">
    <property type="taxonomic scope" value="Bacteria"/>
</dbReference>
<organism evidence="1 3">
    <name type="scientific">Aquamicrobium defluvii</name>
    <dbReference type="NCBI Taxonomy" id="69279"/>
    <lineage>
        <taxon>Bacteria</taxon>
        <taxon>Pseudomonadati</taxon>
        <taxon>Pseudomonadota</taxon>
        <taxon>Alphaproteobacteria</taxon>
        <taxon>Hyphomicrobiales</taxon>
        <taxon>Phyllobacteriaceae</taxon>
        <taxon>Aquamicrobium</taxon>
    </lineage>
</organism>
<dbReference type="HOGENOM" id="CLU_106681_0_0_5"/>
<gene>
    <name evidence="1" type="ORF">BG36_12920</name>
    <name evidence="2" type="ORF">DES43_12061</name>
</gene>
<name>A0A011SVD4_9HYPH</name>
<evidence type="ECO:0000313" key="3">
    <source>
        <dbReference type="Proteomes" id="UP000019849"/>
    </source>
</evidence>
<protein>
    <submittedName>
        <fullName evidence="1">3-dehydroquinate dehydratase</fullName>
    </submittedName>
    <submittedName>
        <fullName evidence="2">Uncharacterized protein DUF2478</fullName>
    </submittedName>
</protein>
<dbReference type="Pfam" id="PF10649">
    <property type="entry name" value="DUF2478"/>
    <property type="match status" value="1"/>
</dbReference>
<dbReference type="STRING" id="69279.BG36_12920"/>
<dbReference type="AlphaFoldDB" id="A0A011SVD4"/>
<comment type="caution">
    <text evidence="1">The sequence shown here is derived from an EMBL/GenBank/DDBJ whole genome shotgun (WGS) entry which is preliminary data.</text>
</comment>
<reference evidence="2 4" key="2">
    <citation type="submission" date="2019-03" db="EMBL/GenBank/DDBJ databases">
        <title>Genomic Encyclopedia of Type Strains, Phase IV (KMG-IV): sequencing the most valuable type-strain genomes for metagenomic binning, comparative biology and taxonomic classification.</title>
        <authorList>
            <person name="Goeker M."/>
        </authorList>
    </citation>
    <scope>NUCLEOTIDE SEQUENCE [LARGE SCALE GENOMIC DNA]</scope>
    <source>
        <strain evidence="2 4">DSM 11603</strain>
    </source>
</reference>
<evidence type="ECO:0000313" key="2">
    <source>
        <dbReference type="EMBL" id="TDR33661.1"/>
    </source>
</evidence>
<sequence length="185" mass="20033">MRLGFVTLKGRGRIDLLLADVVERLEARGLALAGTVQTNIERDDRPLCDMDLRLLPDGPTVRISIDRGAEARGCRLDAGALEQSVLWVDETLEKAELLVINKFGKQEAEGKGLAGSIADALERGLPVLVGVNGLNLPAFLEFSDGMAQELTPDADHIVDWCLSALARNNSRKNLTRHPDGLTLIG</sequence>
<dbReference type="Proteomes" id="UP000019849">
    <property type="component" value="Unassembled WGS sequence"/>
</dbReference>
<keyword evidence="4" id="KW-1185">Reference proteome</keyword>
<dbReference type="PATRIC" id="fig|69279.3.peg.3676"/>
<dbReference type="Proteomes" id="UP000294958">
    <property type="component" value="Unassembled WGS sequence"/>
</dbReference>
<dbReference type="InterPro" id="IPR018912">
    <property type="entry name" value="DUF2478"/>
</dbReference>
<dbReference type="OrthoDB" id="5918880at2"/>
<dbReference type="EMBL" id="JENY01000026">
    <property type="protein sequence ID" value="EXL03224.1"/>
    <property type="molecule type" value="Genomic_DNA"/>
</dbReference>
<evidence type="ECO:0000313" key="1">
    <source>
        <dbReference type="EMBL" id="EXL03224.1"/>
    </source>
</evidence>
<evidence type="ECO:0000313" key="4">
    <source>
        <dbReference type="Proteomes" id="UP000294958"/>
    </source>
</evidence>
<dbReference type="RefSeq" id="WP_063608078.1">
    <property type="nucleotide sequence ID" value="NZ_KK073898.1"/>
</dbReference>
<proteinExistence type="predicted"/>
<accession>A0A011SVD4</accession>
<dbReference type="EMBL" id="SNZF01000020">
    <property type="protein sequence ID" value="TDR33661.1"/>
    <property type="molecule type" value="Genomic_DNA"/>
</dbReference>
<reference evidence="1 3" key="1">
    <citation type="submission" date="2014-02" db="EMBL/GenBank/DDBJ databases">
        <title>Aquamicrobium defluvii Genome sequencing.</title>
        <authorList>
            <person name="Wang X."/>
        </authorList>
    </citation>
    <scope>NUCLEOTIDE SEQUENCE [LARGE SCALE GENOMIC DNA]</scope>
    <source>
        <strain evidence="1 3">W13Z1</strain>
    </source>
</reference>